<dbReference type="Pfam" id="PF23559">
    <property type="entry name" value="WHD_DRP"/>
    <property type="match status" value="2"/>
</dbReference>
<keyword evidence="2" id="KW-0433">Leucine-rich repeat</keyword>
<keyword evidence="9" id="KW-1185">Reference proteome</keyword>
<dbReference type="EnsemblPlants" id="ORUFI11G13690.1">
    <property type="protein sequence ID" value="ORUFI11G13690.1"/>
    <property type="gene ID" value="ORUFI11G13690"/>
</dbReference>
<dbReference type="STRING" id="4529.A0A0E0R867"/>
<dbReference type="InterPro" id="IPR003593">
    <property type="entry name" value="AAA+_ATPase"/>
</dbReference>
<dbReference type="InterPro" id="IPR027417">
    <property type="entry name" value="P-loop_NTPase"/>
</dbReference>
<keyword evidence="3" id="KW-0677">Repeat</keyword>
<dbReference type="GO" id="GO:0009626">
    <property type="term" value="P:plant-type hypersensitive response"/>
    <property type="evidence" value="ECO:0007669"/>
    <property type="project" value="UniProtKB-ARBA"/>
</dbReference>
<dbReference type="Pfam" id="PF18791">
    <property type="entry name" value="Transp_inhibit"/>
    <property type="match status" value="1"/>
</dbReference>
<evidence type="ECO:0000256" key="2">
    <source>
        <dbReference type="ARBA" id="ARBA00022614"/>
    </source>
</evidence>
<dbReference type="SMART" id="SM00367">
    <property type="entry name" value="LRR_CC"/>
    <property type="match status" value="7"/>
</dbReference>
<dbReference type="Proteomes" id="UP000008022">
    <property type="component" value="Unassembled WGS sequence"/>
</dbReference>
<dbReference type="SUPFAM" id="SSF52058">
    <property type="entry name" value="L domain-like"/>
    <property type="match status" value="1"/>
</dbReference>
<dbReference type="Gene3D" id="1.10.8.430">
    <property type="entry name" value="Helical domain of apoptotic protease-activating factors"/>
    <property type="match status" value="1"/>
</dbReference>
<evidence type="ECO:0000256" key="3">
    <source>
        <dbReference type="ARBA" id="ARBA00022737"/>
    </source>
</evidence>
<dbReference type="OMA" id="NIWADER"/>
<dbReference type="Gene3D" id="1.20.5.4130">
    <property type="match status" value="2"/>
</dbReference>
<evidence type="ECO:0000256" key="1">
    <source>
        <dbReference type="ARBA" id="ARBA00008894"/>
    </source>
</evidence>
<dbReference type="InterPro" id="IPR042197">
    <property type="entry name" value="Apaf_helical"/>
</dbReference>
<organism evidence="8 9">
    <name type="scientific">Oryza rufipogon</name>
    <name type="common">Brownbeard rice</name>
    <name type="synonym">Asian wild rice</name>
    <dbReference type="NCBI Taxonomy" id="4529"/>
    <lineage>
        <taxon>Eukaryota</taxon>
        <taxon>Viridiplantae</taxon>
        <taxon>Streptophyta</taxon>
        <taxon>Embryophyta</taxon>
        <taxon>Tracheophyta</taxon>
        <taxon>Spermatophyta</taxon>
        <taxon>Magnoliopsida</taxon>
        <taxon>Liliopsida</taxon>
        <taxon>Poales</taxon>
        <taxon>Poaceae</taxon>
        <taxon>BOP clade</taxon>
        <taxon>Oryzoideae</taxon>
        <taxon>Oryzeae</taxon>
        <taxon>Oryzinae</taxon>
        <taxon>Oryza</taxon>
    </lineage>
</organism>
<evidence type="ECO:0000256" key="5">
    <source>
        <dbReference type="ARBA" id="ARBA00022821"/>
    </source>
</evidence>
<dbReference type="PANTHER" id="PTHR23155">
    <property type="entry name" value="DISEASE RESISTANCE PROTEIN RP"/>
    <property type="match status" value="1"/>
</dbReference>
<dbReference type="InterPro" id="IPR002182">
    <property type="entry name" value="NB-ARC"/>
</dbReference>
<dbReference type="Pfam" id="PF00931">
    <property type="entry name" value="NB-ARC"/>
    <property type="match status" value="2"/>
</dbReference>
<dbReference type="InterPro" id="IPR058922">
    <property type="entry name" value="WHD_DRP"/>
</dbReference>
<dbReference type="InterPro" id="IPR055414">
    <property type="entry name" value="LRR_R13L4/SHOC2-like"/>
</dbReference>
<dbReference type="FunFam" id="1.10.10.10:FF:000322">
    <property type="entry name" value="Probable disease resistance protein At1g63360"/>
    <property type="match status" value="2"/>
</dbReference>
<dbReference type="Gramene" id="ORUFI11G13690.1">
    <property type="protein sequence ID" value="ORUFI11G13690.1"/>
    <property type="gene ID" value="ORUFI11G13690"/>
</dbReference>
<keyword evidence="6" id="KW-0175">Coiled coil</keyword>
<dbReference type="GO" id="GO:0002758">
    <property type="term" value="P:innate immune response-activating signaling pathway"/>
    <property type="evidence" value="ECO:0007669"/>
    <property type="project" value="UniProtKB-ARBA"/>
</dbReference>
<dbReference type="Pfam" id="PF23598">
    <property type="entry name" value="LRR_14"/>
    <property type="match status" value="2"/>
</dbReference>
<dbReference type="FunFam" id="3.40.50.300:FF:001091">
    <property type="entry name" value="Probable disease resistance protein At1g61300"/>
    <property type="match status" value="1"/>
</dbReference>
<dbReference type="HOGENOM" id="CLU_000837_21_0_1"/>
<dbReference type="Gene3D" id="3.40.50.300">
    <property type="entry name" value="P-loop containing nucleotide triphosphate hydrolases"/>
    <property type="match status" value="2"/>
</dbReference>
<dbReference type="InterPro" id="IPR036388">
    <property type="entry name" value="WH-like_DNA-bd_sf"/>
</dbReference>
<dbReference type="GO" id="GO:0043531">
    <property type="term" value="F:ADP binding"/>
    <property type="evidence" value="ECO:0007669"/>
    <property type="project" value="InterPro"/>
</dbReference>
<dbReference type="GO" id="GO:0042742">
    <property type="term" value="P:defense response to bacterium"/>
    <property type="evidence" value="ECO:0007669"/>
    <property type="project" value="UniProtKB-ARBA"/>
</dbReference>
<dbReference type="Gene3D" id="1.10.10.10">
    <property type="entry name" value="Winged helix-like DNA-binding domain superfamily/Winged helix DNA-binding domain"/>
    <property type="match status" value="2"/>
</dbReference>
<evidence type="ECO:0000313" key="9">
    <source>
        <dbReference type="Proteomes" id="UP000008022"/>
    </source>
</evidence>
<evidence type="ECO:0000256" key="4">
    <source>
        <dbReference type="ARBA" id="ARBA00022741"/>
    </source>
</evidence>
<reference evidence="8" key="2">
    <citation type="submission" date="2015-06" db="UniProtKB">
        <authorList>
            <consortium name="EnsemblPlants"/>
        </authorList>
    </citation>
    <scope>IDENTIFICATION</scope>
</reference>
<keyword evidence="4" id="KW-0547">Nucleotide-binding</keyword>
<dbReference type="SMART" id="SM00382">
    <property type="entry name" value="AAA"/>
    <property type="match status" value="1"/>
</dbReference>
<dbReference type="InterPro" id="IPR032675">
    <property type="entry name" value="LRR_dom_sf"/>
</dbReference>
<dbReference type="InterPro" id="IPR006553">
    <property type="entry name" value="Leu-rich_rpt_Cys-con_subtyp"/>
</dbReference>
<evidence type="ECO:0000256" key="6">
    <source>
        <dbReference type="ARBA" id="ARBA00023054"/>
    </source>
</evidence>
<dbReference type="Pfam" id="PF18511">
    <property type="entry name" value="F-box_5"/>
    <property type="match status" value="1"/>
</dbReference>
<dbReference type="InterPro" id="IPR044974">
    <property type="entry name" value="Disease_R_plants"/>
</dbReference>
<dbReference type="Pfam" id="PF18052">
    <property type="entry name" value="Rx_N"/>
    <property type="match status" value="2"/>
</dbReference>
<evidence type="ECO:0000313" key="8">
    <source>
        <dbReference type="EnsemblPlants" id="ORUFI11G13690.1"/>
    </source>
</evidence>
<dbReference type="SUPFAM" id="SSF52540">
    <property type="entry name" value="P-loop containing nucleoside triphosphate hydrolases"/>
    <property type="match status" value="2"/>
</dbReference>
<evidence type="ECO:0000259" key="7">
    <source>
        <dbReference type="SMART" id="SM00382"/>
    </source>
</evidence>
<comment type="similarity">
    <text evidence="1">Belongs to the disease resistance NB-LRR family.</text>
</comment>
<dbReference type="PRINTS" id="PR00364">
    <property type="entry name" value="DISEASERSIST"/>
</dbReference>
<dbReference type="InterPro" id="IPR041118">
    <property type="entry name" value="Rx_N"/>
</dbReference>
<accession>A0A0E0R867</accession>
<dbReference type="PANTHER" id="PTHR23155:SF1181">
    <property type="entry name" value="OS08G0170200 PROTEIN"/>
    <property type="match status" value="1"/>
</dbReference>
<dbReference type="Gene3D" id="3.80.10.10">
    <property type="entry name" value="Ribonuclease Inhibitor"/>
    <property type="match status" value="3"/>
</dbReference>
<name>A0A0E0R867_ORYRU</name>
<dbReference type="InterPro" id="IPR041567">
    <property type="entry name" value="COI1_F-box"/>
</dbReference>
<feature type="domain" description="AAA+ ATPase" evidence="7">
    <location>
        <begin position="1173"/>
        <end position="1311"/>
    </location>
</feature>
<dbReference type="InterPro" id="IPR041101">
    <property type="entry name" value="Transp_inhibit"/>
</dbReference>
<dbReference type="SUPFAM" id="SSF52047">
    <property type="entry name" value="RNI-like"/>
    <property type="match status" value="2"/>
</dbReference>
<dbReference type="Gene3D" id="1.20.1280.50">
    <property type="match status" value="1"/>
</dbReference>
<dbReference type="eggNOG" id="KOG4658">
    <property type="taxonomic scope" value="Eukaryota"/>
</dbReference>
<proteinExistence type="inferred from homology"/>
<reference evidence="9" key="1">
    <citation type="submission" date="2013-06" db="EMBL/GenBank/DDBJ databases">
        <authorList>
            <person name="Zhao Q."/>
        </authorList>
    </citation>
    <scope>NUCLEOTIDE SEQUENCE</scope>
    <source>
        <strain evidence="9">cv. W1943</strain>
    </source>
</reference>
<protein>
    <recommendedName>
        <fullName evidence="7">AAA+ ATPase domain-containing protein</fullName>
    </recommendedName>
</protein>
<dbReference type="eggNOG" id="KOG1947">
    <property type="taxonomic scope" value="Eukaryota"/>
</dbReference>
<sequence length="2498" mass="282345">MEIVEVAMGSLLPRLTELIREEYQLHGGIRSRVKWLCCELEIMHTALSLVSEMPREQLDERVRCWARDLCMLCYNLEDVVDTFLTISSGSGPQLAHAETFMRLLRGMSEQMIVGSMEHHQISDAIAKQQLQDVPTKHGTSYYTSVGHPTHDPYRNAMSSTKLVGIDTPRDEVIEMLSMGSQSKLKIVSIFGFGGLGKTTLAKAVYDKPKPGFQCQAFVTVGRNPLMNRVFRDILYYIDKKKFANSKTAMLDERQLINELHEFLQNKRYFIIIDDLWDMNSWSIIRSALPDGNYGSKVVTTSCISNVASDVGDVYNLRPLSHGNSKKLLSTRLFDDEFKCLESQSAMASDKILEKCGGVPLGIITIAGLLASKPKDDWYQIYNSIGFGKGNDDDVENTRRILSFCYNDMPSHLKTCLLYLGIFQEDYEINKCLLIWKWIAEGFIHEEQQIGLFDIAEGYFNELINRSMIQPVQGQRTGYIIGCRVHDMVLDLIRSLSSEENFVTVLSDGDEQQKLPLTNTSRLALQSRIVEKHHPQLANVDMEHVRSFVAILSEIPVLSPSFQVLRVLALEDCKFVESHTTNGLEHLRKLLHLRYLGLTRTRGFRHLPEEIGHDLKFLQTLDLYETDLEEVPFSVGLLTQLLCLHVDVGTRVPAGLIGHLTSLQELWIYPAMKDYSMGAATAKQFVKDLGKLRELRVLKTRIHGWDQSTEIALVESLQNFQKIQLLELDGESYLGEGVTWEAGFVSSQHLRYLTLACMQLTRLPAWMNSLSLPNLSHLVVNVQFWQEQDMETLGRIPGLRSLELQSCNIRPVNIKSTCGDIGYFRNLRSLITSRILIRFDIHRCELCSSNMGIDVPTIMPSLEYLQFVVHVRIFKDANLGFDKLVSKNLPSLQTVKAGISCSDACLAEVEEAEATLIYTVNAHPNHPTLEMMRCNEYKMVSSDPIHEYFHITSIAYLQVCAITPINSTSSDLRQLGVENRVMEPISSFLGTMGSLPSKLDMLLDPECRLPKELKDRMQLLKADLKELATYLEALSMANNPHLVAKCWMKEVHELFYDIEDYICNIENEIKFSKPVHLITKTRFVCKINHLKINGLPRRLKWHQQIGTMISEFRIYVQEAIERYERYDLHCCTYRHKQVSVSCLLPTPYELTTDLVLDGRMSEFIKWLDYDKDQKLKVVSIVGSSGIGKTTLAKLLYTRSGGQFDSRAFIQVPQKPNMKRLLCDIVSQVQQNNQHHDCKELDLIDNIRRQLQDKRYLIIIDNLSAASVWDILHHAFPECTQRSRIITTTQIKDVALACCLHRTEYIFEMKPLEDYYSRKLFINRIFGSQSDCPQTFKEDSDKIIQICGGLPLAIIIIGSLLATQPVVSKELWIYVCDSLSSDLWTDSTSDGMKQVLNICYNNLPHYLKRCLLYFNIYPEGYKICKDALVKTWVAEGFIDAPKGLDKEKVAASYFDELIGRRFIQPIEINHNDEVSSCTIHDLIRDFIAYKSVEENFIVIVDCYRKNVGLVDKVRRLTLHFMDSKYAKLPENMKRSQVRSLAFFGLFKCMPFITDFKLLRVLNLQLSGHLGDEMLDLTGISKLFQLRYLKIASDICIKLPNRMLGLHNLETLDVDTKLADVPRDVFHLPGLLHLHLLLEPNLMDWIGRMKPAIALGTIDLSSNSSQSNLKNLQNICFSCFTLPSEHQQRNMEALGSLLGAVRNLKTLAIVSANNQKVDTVSNTSGATVSWDRLAPPRFLQRFEWLMHGSIFAKVPMWIGELANLCVLNIAVRELASNGVDILRKLPALTSLSLNVHTTPIEKIVFDKLGFSLLKYLEFRCSTPWLKFEEDGMPNLRKIKLGFNALMEDIHGTTPITIDHLSGLKEISAKVAGASGNTEFALTSAVSNHPSNPRINIQLVDCIFNADEENRHSTVTVVKRCTPPNQELEKVLAESVLQFLTTAHDRNMASLVSRYWYHADAEMRRELFISNCYAVSPRRVIERFRGLRSITLKGRPRLTDFTFVPKGWGAYASPWVATFGPAYPHLERIFLKRMTVSDNDLRLIAQSFPQLRELLLISCDKFSIAGLAIIAEQCRHLRVLDLINNNIEDTEDTPVDWISMFPWPSTSLESLVFGCVDTPCNIESLEALVARSPALRRLRVNHHVGIEELCRLMAVAPNLIHLGTGAFRSKVGYPAGEAPPSVSDVATSFEACKSLISLSGFRDANPEYLSAICPVCANLTSLNISFVSITAQQITPIICRCGNLQTLKVGDTVGDDGLCAVGVTCLDLRELQVFPLFAGSESHLSVSDVGLEAISKGCQKLESLIYYCGSMTNAAMVIMSNNCPNLEVFRLCILKAQLPDRITGEPMDEGFGAIVMNCKKLSRLSISGLVTDKAFAYIGQYGKSIKTMSVAFSGNTDMSLRYVFEGCTQLQKLEVRECPFGDNGLLSGLNHFSNMRFLWMSSCRLTMRGCRDVAQQMPNLVVEVISGYSGNEVVTADTVDHLYLYRSLAGPRDDAPSFVKIL</sequence>
<keyword evidence="5" id="KW-0611">Plant defense</keyword>